<reference evidence="4" key="1">
    <citation type="submission" date="2016-07" db="EMBL/GenBank/DDBJ databases">
        <authorList>
            <person name="Florea S."/>
            <person name="Webb J.S."/>
            <person name="Jaromczyk J."/>
            <person name="Schardl C.L."/>
        </authorList>
    </citation>
    <scope>NUCLEOTIDE SEQUENCE [LARGE SCALE GENOMIC DNA]</scope>
    <source>
        <strain evidence="4">CY1</strain>
    </source>
</reference>
<feature type="signal peptide" evidence="2">
    <location>
        <begin position="1"/>
        <end position="23"/>
    </location>
</feature>
<feature type="compositionally biased region" description="Polar residues" evidence="1">
    <location>
        <begin position="51"/>
        <end position="62"/>
    </location>
</feature>
<evidence type="ECO:0000313" key="3">
    <source>
        <dbReference type="EMBL" id="OPH61907.1"/>
    </source>
</evidence>
<dbReference type="STRING" id="1469647.BC351_01305"/>
<gene>
    <name evidence="3" type="ORF">BC351_01305</name>
</gene>
<evidence type="ECO:0000313" key="4">
    <source>
        <dbReference type="Proteomes" id="UP000190626"/>
    </source>
</evidence>
<dbReference type="OrthoDB" id="965391at2"/>
<name>A0A1V4HSP9_9BACL</name>
<dbReference type="RefSeq" id="WP_079408908.1">
    <property type="nucleotide sequence ID" value="NZ_MBTG01000001.1"/>
</dbReference>
<dbReference type="AlphaFoldDB" id="A0A1V4HSP9"/>
<sequence>MKKLVITLLTMALVLSFGTSAFAKTSVKGYTKKNGTHVAPHNRTDKDSTKKNNWSTKGNVNPETGKKGTKKAS</sequence>
<feature type="chain" id="PRO_5013025443" evidence="2">
    <location>
        <begin position="24"/>
        <end position="73"/>
    </location>
</feature>
<proteinExistence type="predicted"/>
<dbReference type="EMBL" id="MBTG01000001">
    <property type="protein sequence ID" value="OPH61907.1"/>
    <property type="molecule type" value="Genomic_DNA"/>
</dbReference>
<keyword evidence="2" id="KW-0732">Signal</keyword>
<comment type="caution">
    <text evidence="3">The sequence shown here is derived from an EMBL/GenBank/DDBJ whole genome shotgun (WGS) entry which is preliminary data.</text>
</comment>
<protein>
    <submittedName>
        <fullName evidence="3">Uncharacterized protein</fullName>
    </submittedName>
</protein>
<dbReference type="Proteomes" id="UP000190626">
    <property type="component" value="Unassembled WGS sequence"/>
</dbReference>
<feature type="region of interest" description="Disordered" evidence="1">
    <location>
        <begin position="29"/>
        <end position="73"/>
    </location>
</feature>
<evidence type="ECO:0000256" key="2">
    <source>
        <dbReference type="SAM" id="SignalP"/>
    </source>
</evidence>
<accession>A0A1V4HSP9</accession>
<organism evidence="3 4">
    <name type="scientific">Paenibacillus ferrarius</name>
    <dbReference type="NCBI Taxonomy" id="1469647"/>
    <lineage>
        <taxon>Bacteria</taxon>
        <taxon>Bacillati</taxon>
        <taxon>Bacillota</taxon>
        <taxon>Bacilli</taxon>
        <taxon>Bacillales</taxon>
        <taxon>Paenibacillaceae</taxon>
        <taxon>Paenibacillus</taxon>
    </lineage>
</organism>
<keyword evidence="4" id="KW-1185">Reference proteome</keyword>
<evidence type="ECO:0000256" key="1">
    <source>
        <dbReference type="SAM" id="MobiDB-lite"/>
    </source>
</evidence>